<dbReference type="STRING" id="1227549.SAMN05444007_109180"/>
<dbReference type="Proteomes" id="UP000199379">
    <property type="component" value="Unassembled WGS sequence"/>
</dbReference>
<feature type="transmembrane region" description="Helical" evidence="5">
    <location>
        <begin position="36"/>
        <end position="61"/>
    </location>
</feature>
<gene>
    <name evidence="7" type="ORF">SAMN05444007_109180</name>
</gene>
<proteinExistence type="predicted"/>
<name>A0A1H7D9G1_9RHOB</name>
<feature type="transmembrane region" description="Helical" evidence="5">
    <location>
        <begin position="171"/>
        <end position="190"/>
    </location>
</feature>
<evidence type="ECO:0000256" key="5">
    <source>
        <dbReference type="SAM" id="Phobius"/>
    </source>
</evidence>
<evidence type="ECO:0000256" key="2">
    <source>
        <dbReference type="ARBA" id="ARBA00022692"/>
    </source>
</evidence>
<dbReference type="OrthoDB" id="7917288at2"/>
<evidence type="ECO:0000256" key="3">
    <source>
        <dbReference type="ARBA" id="ARBA00022989"/>
    </source>
</evidence>
<feature type="transmembrane region" description="Helical" evidence="5">
    <location>
        <begin position="73"/>
        <end position="93"/>
    </location>
</feature>
<dbReference type="InterPro" id="IPR013130">
    <property type="entry name" value="Fe3_Rdtase_TM_dom"/>
</dbReference>
<evidence type="ECO:0000256" key="4">
    <source>
        <dbReference type="ARBA" id="ARBA00023136"/>
    </source>
</evidence>
<comment type="subcellular location">
    <subcellularLocation>
        <location evidence="1">Membrane</location>
        <topology evidence="1">Multi-pass membrane protein</topology>
    </subcellularLocation>
</comment>
<accession>A0A1H7D9G1</accession>
<evidence type="ECO:0000256" key="1">
    <source>
        <dbReference type="ARBA" id="ARBA00004141"/>
    </source>
</evidence>
<dbReference type="Pfam" id="PF01794">
    <property type="entry name" value="Ferric_reduct"/>
    <property type="match status" value="1"/>
</dbReference>
<evidence type="ECO:0000313" key="7">
    <source>
        <dbReference type="EMBL" id="SEJ96212.1"/>
    </source>
</evidence>
<sequence length="203" mass="21626">MRLLSAILVWAGFGALVGTPIFIAAASPLLQWRDPVYVVAGFAGIVALALLLVQPVLIGGYLPGLPRRLGRHVHRWTGSLLVVAVIIHVTGLWLTSPPDVIDALIFASPTPFAAWGVVAMWAVFAAAMLALLRRRLRSWLSAWRLGHSALVLVAVVGTVIHAVLIEGTMGMVSKAVLCAAAISAVVRVIIDLRTLMLLKKPQG</sequence>
<keyword evidence="4 5" id="KW-0472">Membrane</keyword>
<dbReference type="RefSeq" id="WP_092369288.1">
    <property type="nucleotide sequence ID" value="NZ_BMGV01000009.1"/>
</dbReference>
<organism evidence="7 8">
    <name type="scientific">Cribrihabitans marinus</name>
    <dbReference type="NCBI Taxonomy" id="1227549"/>
    <lineage>
        <taxon>Bacteria</taxon>
        <taxon>Pseudomonadati</taxon>
        <taxon>Pseudomonadota</taxon>
        <taxon>Alphaproteobacteria</taxon>
        <taxon>Rhodobacterales</taxon>
        <taxon>Paracoccaceae</taxon>
        <taxon>Cribrihabitans</taxon>
    </lineage>
</organism>
<feature type="domain" description="Ferric oxidoreductase" evidence="6">
    <location>
        <begin position="44"/>
        <end position="157"/>
    </location>
</feature>
<reference evidence="7 8" key="1">
    <citation type="submission" date="2016-10" db="EMBL/GenBank/DDBJ databases">
        <authorList>
            <person name="de Groot N.N."/>
        </authorList>
    </citation>
    <scope>NUCLEOTIDE SEQUENCE [LARGE SCALE GENOMIC DNA]</scope>
    <source>
        <strain evidence="7 8">DSM 29340</strain>
    </source>
</reference>
<dbReference type="GO" id="GO:0016020">
    <property type="term" value="C:membrane"/>
    <property type="evidence" value="ECO:0007669"/>
    <property type="project" value="UniProtKB-SubCell"/>
</dbReference>
<feature type="transmembrane region" description="Helical" evidence="5">
    <location>
        <begin position="144"/>
        <end position="165"/>
    </location>
</feature>
<feature type="transmembrane region" description="Helical" evidence="5">
    <location>
        <begin position="113"/>
        <end position="132"/>
    </location>
</feature>
<keyword evidence="2 5" id="KW-0812">Transmembrane</keyword>
<protein>
    <submittedName>
        <fullName evidence="7">Ferric reductase like transmembrane component</fullName>
    </submittedName>
</protein>
<evidence type="ECO:0000259" key="6">
    <source>
        <dbReference type="Pfam" id="PF01794"/>
    </source>
</evidence>
<evidence type="ECO:0000313" key="8">
    <source>
        <dbReference type="Proteomes" id="UP000199379"/>
    </source>
</evidence>
<keyword evidence="8" id="KW-1185">Reference proteome</keyword>
<dbReference type="EMBL" id="FNYD01000009">
    <property type="protein sequence ID" value="SEJ96212.1"/>
    <property type="molecule type" value="Genomic_DNA"/>
</dbReference>
<keyword evidence="3 5" id="KW-1133">Transmembrane helix</keyword>
<dbReference type="AlphaFoldDB" id="A0A1H7D9G1"/>